<comment type="caution">
    <text evidence="6">The sequence shown here is derived from an EMBL/GenBank/DDBJ whole genome shotgun (WGS) entry which is preliminary data.</text>
</comment>
<gene>
    <name evidence="6" type="ORF">CLODIP_2_CD11220</name>
</gene>
<dbReference type="InterPro" id="IPR005178">
    <property type="entry name" value="Ostalpha/TMEM184C"/>
</dbReference>
<dbReference type="OrthoDB" id="5348404at2759"/>
<dbReference type="EMBL" id="CADEPI010000266">
    <property type="protein sequence ID" value="CAB3382339.1"/>
    <property type="molecule type" value="Genomic_DNA"/>
</dbReference>
<name>A0A8S1DFF0_9INSE</name>
<keyword evidence="7" id="KW-1185">Reference proteome</keyword>
<reference evidence="6 7" key="1">
    <citation type="submission" date="2020-04" db="EMBL/GenBank/DDBJ databases">
        <authorList>
            <person name="Alioto T."/>
            <person name="Alioto T."/>
            <person name="Gomez Garrido J."/>
        </authorList>
    </citation>
    <scope>NUCLEOTIDE SEQUENCE [LARGE SCALE GENOMIC DNA]</scope>
</reference>
<evidence type="ECO:0000313" key="7">
    <source>
        <dbReference type="Proteomes" id="UP000494165"/>
    </source>
</evidence>
<keyword evidence="2 5" id="KW-0812">Transmembrane</keyword>
<comment type="subcellular location">
    <subcellularLocation>
        <location evidence="1">Membrane</location>
        <topology evidence="1">Multi-pass membrane protein</topology>
    </subcellularLocation>
</comment>
<evidence type="ECO:0000256" key="5">
    <source>
        <dbReference type="SAM" id="Phobius"/>
    </source>
</evidence>
<evidence type="ECO:0000256" key="2">
    <source>
        <dbReference type="ARBA" id="ARBA00022692"/>
    </source>
</evidence>
<organism evidence="6 7">
    <name type="scientific">Cloeon dipterum</name>
    <dbReference type="NCBI Taxonomy" id="197152"/>
    <lineage>
        <taxon>Eukaryota</taxon>
        <taxon>Metazoa</taxon>
        <taxon>Ecdysozoa</taxon>
        <taxon>Arthropoda</taxon>
        <taxon>Hexapoda</taxon>
        <taxon>Insecta</taxon>
        <taxon>Pterygota</taxon>
        <taxon>Palaeoptera</taxon>
        <taxon>Ephemeroptera</taxon>
        <taxon>Pisciforma</taxon>
        <taxon>Baetidae</taxon>
        <taxon>Cloeon</taxon>
    </lineage>
</organism>
<dbReference type="PANTHER" id="PTHR23423">
    <property type="entry name" value="ORGANIC SOLUTE TRANSPORTER-RELATED"/>
    <property type="match status" value="1"/>
</dbReference>
<feature type="transmembrane region" description="Helical" evidence="5">
    <location>
        <begin position="12"/>
        <end position="30"/>
    </location>
</feature>
<keyword evidence="3 5" id="KW-1133">Transmembrane helix</keyword>
<dbReference type="GO" id="GO:0016020">
    <property type="term" value="C:membrane"/>
    <property type="evidence" value="ECO:0007669"/>
    <property type="project" value="UniProtKB-SubCell"/>
</dbReference>
<dbReference type="Proteomes" id="UP000494165">
    <property type="component" value="Unassembled WGS sequence"/>
</dbReference>
<evidence type="ECO:0000256" key="3">
    <source>
        <dbReference type="ARBA" id="ARBA00022989"/>
    </source>
</evidence>
<feature type="transmembrane region" description="Helical" evidence="5">
    <location>
        <begin position="204"/>
        <end position="227"/>
    </location>
</feature>
<feature type="transmembrane region" description="Helical" evidence="5">
    <location>
        <begin position="248"/>
        <end position="273"/>
    </location>
</feature>
<dbReference type="SMART" id="SM01417">
    <property type="entry name" value="Solute_trans_a"/>
    <property type="match status" value="1"/>
</dbReference>
<keyword evidence="4 5" id="KW-0472">Membrane</keyword>
<evidence type="ECO:0000256" key="4">
    <source>
        <dbReference type="ARBA" id="ARBA00023136"/>
    </source>
</evidence>
<dbReference type="AlphaFoldDB" id="A0A8S1DFF0"/>
<evidence type="ECO:0000256" key="1">
    <source>
        <dbReference type="ARBA" id="ARBA00004141"/>
    </source>
</evidence>
<dbReference type="Pfam" id="PF03619">
    <property type="entry name" value="Solute_trans_a"/>
    <property type="match status" value="1"/>
</dbReference>
<evidence type="ECO:0008006" key="8">
    <source>
        <dbReference type="Google" id="ProtNLM"/>
    </source>
</evidence>
<feature type="transmembrane region" description="Helical" evidence="5">
    <location>
        <begin position="81"/>
        <end position="105"/>
    </location>
</feature>
<accession>A0A8S1DFF0</accession>
<evidence type="ECO:0000313" key="6">
    <source>
        <dbReference type="EMBL" id="CAB3382339.1"/>
    </source>
</evidence>
<feature type="transmembrane region" description="Helical" evidence="5">
    <location>
        <begin position="42"/>
        <end position="60"/>
    </location>
</feature>
<proteinExistence type="predicted"/>
<sequence>MLGQWRVWIQPVIMILYALILIVVIPFIVNNTINNGFSASDQSIVIGGVFVMMSLPISFWDITQHLAHFTKPYLQKHIVRILWMVPIYAVNAWVGLVFPSASIYFDSIRECYEAYVIYNFMRYLLNYLQNEIDDYEMSLHNKTQVNHFFPLCFLPPRENGADLFHFCKHGILQYVVVRPLSTFVSFVCEINDVYGEGDFTFTRAWPYLMLVNNFSQFVAMYCLVLFYRANHEELQPMRPLGKFLCIKAVVFFSFFQGVIITILVYVGVVAAVFGTTDKQSTKEVSSNMQNFLICIEMFLAAIAHHFTFPHAPFVDAESEQRSCCESFLHMWDVSDVQQDIQEHFGVVGNSLSRRIRGTTAYQPIGERSRLIYASASDSDTSYGHASGSATEEPAVPYYHSLA</sequence>
<protein>
    <recommendedName>
        <fullName evidence="8">Transmembrane protein 184C</fullName>
    </recommendedName>
</protein>